<dbReference type="EMBL" id="CALLCH030000003">
    <property type="protein sequence ID" value="CAI4212023.1"/>
    <property type="molecule type" value="Genomic_DNA"/>
</dbReference>
<sequence>MLIGQAVRLFLQLPQHQPGQKNPFTNDDLIVWMACFVLDTLVSLRLGKPSQMRSLDLPEALHPLDARFRELSDPQSHSNSPGMTPSPVAALFQQYKFARILSHALSARTGGGSRDPSTVGSGPADLVQSLDPPFHFCNALVHGGLATKAPAAFLVHAGFLTASMLLAPASMPRLIDSLIDVVGQCVSAVGAETSPLLLSLYLELAVGEGRLDCLKQDERARTVDLLQVLKGRSEAPPVGIGALGLTPQSAMEGMTPENQSSSAHMFPVDPAGMTGGSMHAGSSLDGSVGFGSARTPTMLHPANSCPTPASSVPPPMNALIGGGMADGSHHHHPHPHHQDMMNLGRMAGYPLDYDAMLDELSSLDYVDNIEPDPQFMANLGFAPGSELNEMFTGHYGTM</sequence>
<dbReference type="AlphaFoldDB" id="A0A9P1M8U9"/>
<evidence type="ECO:0000313" key="1">
    <source>
        <dbReference type="EMBL" id="CAI4212023.1"/>
    </source>
</evidence>
<gene>
    <name evidence="1" type="ORF">PPNO1_LOCUS1792</name>
</gene>
<organism evidence="1 2">
    <name type="scientific">Parascedosporium putredinis</name>
    <dbReference type="NCBI Taxonomy" id="1442378"/>
    <lineage>
        <taxon>Eukaryota</taxon>
        <taxon>Fungi</taxon>
        <taxon>Dikarya</taxon>
        <taxon>Ascomycota</taxon>
        <taxon>Pezizomycotina</taxon>
        <taxon>Sordariomycetes</taxon>
        <taxon>Hypocreomycetidae</taxon>
        <taxon>Microascales</taxon>
        <taxon>Microascaceae</taxon>
        <taxon>Parascedosporium</taxon>
    </lineage>
</organism>
<protein>
    <recommendedName>
        <fullName evidence="3">Transcription factor domain-containing protein</fullName>
    </recommendedName>
</protein>
<dbReference type="GO" id="GO:0003700">
    <property type="term" value="F:DNA-binding transcription factor activity"/>
    <property type="evidence" value="ECO:0007669"/>
    <property type="project" value="TreeGrafter"/>
</dbReference>
<accession>A0A9P1M8U9</accession>
<proteinExistence type="predicted"/>
<keyword evidence="2" id="KW-1185">Reference proteome</keyword>
<name>A0A9P1M8U9_9PEZI</name>
<evidence type="ECO:0008006" key="3">
    <source>
        <dbReference type="Google" id="ProtNLM"/>
    </source>
</evidence>
<dbReference type="PANTHER" id="PTHR47655">
    <property type="entry name" value="QUINIC ACID UTILIZATION ACTIVATOR"/>
    <property type="match status" value="1"/>
</dbReference>
<dbReference type="PANTHER" id="PTHR47655:SF2">
    <property type="entry name" value="QUINIC ACID UTILIZATION ACTIVATOR"/>
    <property type="match status" value="1"/>
</dbReference>
<dbReference type="Proteomes" id="UP000838763">
    <property type="component" value="Unassembled WGS sequence"/>
</dbReference>
<dbReference type="GO" id="GO:0045944">
    <property type="term" value="P:positive regulation of transcription by RNA polymerase II"/>
    <property type="evidence" value="ECO:0007669"/>
    <property type="project" value="TreeGrafter"/>
</dbReference>
<dbReference type="InterPro" id="IPR052783">
    <property type="entry name" value="Metabolic/Drug-Res_Regulator"/>
</dbReference>
<dbReference type="OrthoDB" id="3364175at2759"/>
<evidence type="ECO:0000313" key="2">
    <source>
        <dbReference type="Proteomes" id="UP000838763"/>
    </source>
</evidence>
<reference evidence="1" key="1">
    <citation type="submission" date="2022-11" db="EMBL/GenBank/DDBJ databases">
        <authorList>
            <person name="Scott C."/>
            <person name="Bruce N."/>
        </authorList>
    </citation>
    <scope>NUCLEOTIDE SEQUENCE</scope>
</reference>
<comment type="caution">
    <text evidence="1">The sequence shown here is derived from an EMBL/GenBank/DDBJ whole genome shotgun (WGS) entry which is preliminary data.</text>
</comment>
<dbReference type="CDD" id="cd12148">
    <property type="entry name" value="fungal_TF_MHR"/>
    <property type="match status" value="1"/>
</dbReference>